<dbReference type="EMBL" id="ASPP01003314">
    <property type="protein sequence ID" value="ETO33539.1"/>
    <property type="molecule type" value="Genomic_DNA"/>
</dbReference>
<gene>
    <name evidence="1" type="ORF">RFI_03562</name>
</gene>
<name>X6P623_RETFI</name>
<sequence length="235" mass="27449">MVLLSYIGESLRVPFYLNMSNDSHPLVLKSHDEAVMDLLSRCKMGGVSVDFAMKRILVIGYSFSLVTVLKEKQKHLKLFAFYVSYSGQIMYWKEIWVYKCILLTTVMASNHYRKNTISQISVLKSDNCWYLHFGLCNDSNQFLIYNNTISIQLNCSDLSIMTLALNESEICSVVDCNIADHSIELGCDNNDPLHHKNTFYLQDMCHQSPFYTFFHKINIFYHFYLFFFCCWGDLF</sequence>
<protein>
    <submittedName>
        <fullName evidence="1">Uncharacterized protein</fullName>
    </submittedName>
</protein>
<reference evidence="1 2" key="1">
    <citation type="journal article" date="2013" name="Curr. Biol.">
        <title>The Genome of the Foraminiferan Reticulomyxa filosa.</title>
        <authorList>
            <person name="Glockner G."/>
            <person name="Hulsmann N."/>
            <person name="Schleicher M."/>
            <person name="Noegel A.A."/>
            <person name="Eichinger L."/>
            <person name="Gallinger C."/>
            <person name="Pawlowski J."/>
            <person name="Sierra R."/>
            <person name="Euteneuer U."/>
            <person name="Pillet L."/>
            <person name="Moustafa A."/>
            <person name="Platzer M."/>
            <person name="Groth M."/>
            <person name="Szafranski K."/>
            <person name="Schliwa M."/>
        </authorList>
    </citation>
    <scope>NUCLEOTIDE SEQUENCE [LARGE SCALE GENOMIC DNA]</scope>
</reference>
<dbReference type="Proteomes" id="UP000023152">
    <property type="component" value="Unassembled WGS sequence"/>
</dbReference>
<evidence type="ECO:0000313" key="2">
    <source>
        <dbReference type="Proteomes" id="UP000023152"/>
    </source>
</evidence>
<keyword evidence="2" id="KW-1185">Reference proteome</keyword>
<comment type="caution">
    <text evidence="1">The sequence shown here is derived from an EMBL/GenBank/DDBJ whole genome shotgun (WGS) entry which is preliminary data.</text>
</comment>
<accession>X6P623</accession>
<evidence type="ECO:0000313" key="1">
    <source>
        <dbReference type="EMBL" id="ETO33539.1"/>
    </source>
</evidence>
<proteinExistence type="predicted"/>
<dbReference type="AlphaFoldDB" id="X6P623"/>
<organism evidence="1 2">
    <name type="scientific">Reticulomyxa filosa</name>
    <dbReference type="NCBI Taxonomy" id="46433"/>
    <lineage>
        <taxon>Eukaryota</taxon>
        <taxon>Sar</taxon>
        <taxon>Rhizaria</taxon>
        <taxon>Retaria</taxon>
        <taxon>Foraminifera</taxon>
        <taxon>Monothalamids</taxon>
        <taxon>Reticulomyxidae</taxon>
        <taxon>Reticulomyxa</taxon>
    </lineage>
</organism>